<keyword evidence="2" id="KW-1185">Reference proteome</keyword>
<name>A0A0K1QDF4_9BACT</name>
<gene>
    <name evidence="1" type="ORF">AKJ09_10452</name>
</gene>
<dbReference type="STRING" id="1391654.AKJ09_10452"/>
<proteinExistence type="predicted"/>
<accession>A0A0K1QDF4</accession>
<dbReference type="AlphaFoldDB" id="A0A0K1QDF4"/>
<dbReference type="PATRIC" id="fig|1391654.3.peg.10591"/>
<dbReference type="EMBL" id="CP012333">
    <property type="protein sequence ID" value="AKV03789.1"/>
    <property type="molecule type" value="Genomic_DNA"/>
</dbReference>
<organism evidence="1 2">
    <name type="scientific">Labilithrix luteola</name>
    <dbReference type="NCBI Taxonomy" id="1391654"/>
    <lineage>
        <taxon>Bacteria</taxon>
        <taxon>Pseudomonadati</taxon>
        <taxon>Myxococcota</taxon>
        <taxon>Polyangia</taxon>
        <taxon>Polyangiales</taxon>
        <taxon>Labilitrichaceae</taxon>
        <taxon>Labilithrix</taxon>
    </lineage>
</organism>
<protein>
    <submittedName>
        <fullName evidence="1">Uncharacterized protein</fullName>
    </submittedName>
</protein>
<dbReference type="Proteomes" id="UP000064967">
    <property type="component" value="Chromosome"/>
</dbReference>
<reference evidence="1 2" key="1">
    <citation type="submission" date="2015-08" db="EMBL/GenBank/DDBJ databases">
        <authorList>
            <person name="Babu N.S."/>
            <person name="Beckwith C.J."/>
            <person name="Beseler K.G."/>
            <person name="Brison A."/>
            <person name="Carone J.V."/>
            <person name="Caskin T.P."/>
            <person name="Diamond M."/>
            <person name="Durham M.E."/>
            <person name="Foxe J.M."/>
            <person name="Go M."/>
            <person name="Henderson B.A."/>
            <person name="Jones I.B."/>
            <person name="McGettigan J.A."/>
            <person name="Micheletti S.J."/>
            <person name="Nasrallah M.E."/>
            <person name="Ortiz D."/>
            <person name="Piller C.R."/>
            <person name="Privatt S.R."/>
            <person name="Schneider S.L."/>
            <person name="Sharp S."/>
            <person name="Smith T.C."/>
            <person name="Stanton J.D."/>
            <person name="Ullery H.E."/>
            <person name="Wilson R.J."/>
            <person name="Serrano M.G."/>
            <person name="Buck G."/>
            <person name="Lee V."/>
            <person name="Wang Y."/>
            <person name="Carvalho R."/>
            <person name="Voegtly L."/>
            <person name="Shi R."/>
            <person name="Duckworth R."/>
            <person name="Johnson A."/>
            <person name="Loviza R."/>
            <person name="Walstead R."/>
            <person name="Shah Z."/>
            <person name="Kiflezghi M."/>
            <person name="Wade K."/>
            <person name="Ball S.L."/>
            <person name="Bradley K.W."/>
            <person name="Asai D.J."/>
            <person name="Bowman C.A."/>
            <person name="Russell D.A."/>
            <person name="Pope W.H."/>
            <person name="Jacobs-Sera D."/>
            <person name="Hendrix R.W."/>
            <person name="Hatfull G.F."/>
        </authorList>
    </citation>
    <scope>NUCLEOTIDE SEQUENCE [LARGE SCALE GENOMIC DNA]</scope>
    <source>
        <strain evidence="1 2">DSM 27648</strain>
    </source>
</reference>
<evidence type="ECO:0000313" key="2">
    <source>
        <dbReference type="Proteomes" id="UP000064967"/>
    </source>
</evidence>
<evidence type="ECO:0000313" key="1">
    <source>
        <dbReference type="EMBL" id="AKV03789.1"/>
    </source>
</evidence>
<sequence length="409" mass="43173">MDDTLRWLASEWNSRAQAGAHTKAIAIVECDESQLTTTLPHLLSLRPKSIIGPFTNAKFREYAAGDSVDTPMFAPTIDDTLLVDQPDSRRRVYSCAPNLNLAVKPFQRAAALVAELVASKRSKTEVKVVLVKTSDEADQAFLAKFEDGLQLNGQPAAGQSNYKVISMTTAINSNAAPTLVQSAQAVALEKADLVVLSAGVVAAEFITSTDNRWPGINQGQEPPAFLLMGRYSRVEESFAAVNKKHKERFFAVDWVGNSTTDDNYTAVASDLLSRSARTGPSVARTADCGLLAAYAALAGASSANTSMVTVNARQYLDGVGVATTGDNAINVKSDTIATAVSLLGNSPPIKTKLIGTINPSIVFAPNGTLGGTSALYCMSSDTASPAQVWTRTGMTFAETGVENGSIACP</sequence>
<dbReference type="KEGG" id="llu:AKJ09_10452"/>